<evidence type="ECO:0000313" key="2">
    <source>
        <dbReference type="EMBL" id="MBK1877263.1"/>
    </source>
</evidence>
<sequence>MDRVLGVLNRGSFTAFSESILICGGFVVLVGIVLRLVAARANKAQTNSTKPMRKAS</sequence>
<keyword evidence="1" id="KW-0472">Membrane</keyword>
<dbReference type="RefSeq" id="WP_200355479.1">
    <property type="nucleotide sequence ID" value="NZ_JAENIL010000016.1"/>
</dbReference>
<evidence type="ECO:0000256" key="1">
    <source>
        <dbReference type="SAM" id="Phobius"/>
    </source>
</evidence>
<proteinExistence type="predicted"/>
<dbReference type="Proteomes" id="UP000617628">
    <property type="component" value="Unassembled WGS sequence"/>
</dbReference>
<accession>A0A934S199</accession>
<keyword evidence="1" id="KW-0812">Transmembrane</keyword>
<comment type="caution">
    <text evidence="2">The sequence shown here is derived from an EMBL/GenBank/DDBJ whole genome shotgun (WGS) entry which is preliminary data.</text>
</comment>
<reference evidence="2" key="1">
    <citation type="submission" date="2021-01" db="EMBL/GenBank/DDBJ databases">
        <title>Modified the classification status of verrucomicrobia.</title>
        <authorList>
            <person name="Feng X."/>
        </authorList>
    </citation>
    <scope>NUCLEOTIDE SEQUENCE</scope>
    <source>
        <strain evidence="2">KCTC 13126</strain>
    </source>
</reference>
<evidence type="ECO:0000313" key="3">
    <source>
        <dbReference type="Proteomes" id="UP000617628"/>
    </source>
</evidence>
<dbReference type="AlphaFoldDB" id="A0A934S199"/>
<organism evidence="2 3">
    <name type="scientific">Pelagicoccus mobilis</name>
    <dbReference type="NCBI Taxonomy" id="415221"/>
    <lineage>
        <taxon>Bacteria</taxon>
        <taxon>Pseudomonadati</taxon>
        <taxon>Verrucomicrobiota</taxon>
        <taxon>Opitutia</taxon>
        <taxon>Puniceicoccales</taxon>
        <taxon>Pelagicoccaceae</taxon>
        <taxon>Pelagicoccus</taxon>
    </lineage>
</organism>
<feature type="transmembrane region" description="Helical" evidence="1">
    <location>
        <begin position="19"/>
        <end position="38"/>
    </location>
</feature>
<dbReference type="EMBL" id="JAENIL010000016">
    <property type="protein sequence ID" value="MBK1877263.1"/>
    <property type="molecule type" value="Genomic_DNA"/>
</dbReference>
<name>A0A934S199_9BACT</name>
<keyword evidence="1" id="KW-1133">Transmembrane helix</keyword>
<protein>
    <submittedName>
        <fullName evidence="2">Uncharacterized protein</fullName>
    </submittedName>
</protein>
<keyword evidence="3" id="KW-1185">Reference proteome</keyword>
<gene>
    <name evidence="2" type="ORF">JIN87_10310</name>
</gene>